<reference evidence="3" key="2">
    <citation type="submission" date="2020-05" db="UniProtKB">
        <authorList>
            <consortium name="EnsemblMetazoa"/>
        </authorList>
    </citation>
    <scope>IDENTIFICATION</scope>
    <source>
        <strain evidence="3">wikel</strain>
    </source>
</reference>
<dbReference type="EnsemblMetazoa" id="ISCW020513-RA">
    <property type="protein sequence ID" value="ISCW020513-PA"/>
    <property type="gene ID" value="ISCW020513"/>
</dbReference>
<evidence type="ECO:0007829" key="5">
    <source>
        <dbReference type="PeptideAtlas" id="B7Q1F3"/>
    </source>
</evidence>
<feature type="region of interest" description="Disordered" evidence="1">
    <location>
        <begin position="205"/>
        <end position="264"/>
    </location>
</feature>
<feature type="region of interest" description="Disordered" evidence="1">
    <location>
        <begin position="47"/>
        <end position="88"/>
    </location>
</feature>
<dbReference type="EMBL" id="DS837710">
    <property type="protein sequence ID" value="EEC12675.1"/>
    <property type="molecule type" value="Genomic_DNA"/>
</dbReference>
<dbReference type="PROSITE" id="PS50096">
    <property type="entry name" value="IQ"/>
    <property type="match status" value="1"/>
</dbReference>
<dbReference type="OrthoDB" id="5954088at2759"/>
<dbReference type="Pfam" id="PF00612">
    <property type="entry name" value="IQ"/>
    <property type="match status" value="1"/>
</dbReference>
<dbReference type="VEuPathDB" id="VectorBase:ISCP_017399"/>
<dbReference type="EMBL" id="ABJB010087858">
    <property type="status" value="NOT_ANNOTATED_CDS"/>
    <property type="molecule type" value="Genomic_DNA"/>
</dbReference>
<dbReference type="VEuPathDB" id="VectorBase:ISCW020513"/>
<proteinExistence type="evidence at protein level"/>
<dbReference type="InParanoid" id="B7Q1F3"/>
<dbReference type="HOGENOM" id="CLU_484209_0_0_1"/>
<dbReference type="VEuPathDB" id="VectorBase:ISCI020513"/>
<gene>
    <name evidence="2" type="ORF">IscW_ISCW020513</name>
</gene>
<feature type="compositionally biased region" description="Low complexity" evidence="1">
    <location>
        <begin position="412"/>
        <end position="423"/>
    </location>
</feature>
<dbReference type="Gene3D" id="1.20.5.190">
    <property type="match status" value="1"/>
</dbReference>
<feature type="region of interest" description="Disordered" evidence="1">
    <location>
        <begin position="391"/>
        <end position="510"/>
    </location>
</feature>
<keyword evidence="4" id="KW-1185">Reference proteome</keyword>
<feature type="compositionally biased region" description="Polar residues" evidence="1">
    <location>
        <begin position="455"/>
        <end position="475"/>
    </location>
</feature>
<feature type="compositionally biased region" description="Low complexity" evidence="1">
    <location>
        <begin position="49"/>
        <end position="58"/>
    </location>
</feature>
<dbReference type="Proteomes" id="UP000001555">
    <property type="component" value="Unassembled WGS sequence"/>
</dbReference>
<feature type="compositionally biased region" description="Polar residues" evidence="1">
    <location>
        <begin position="225"/>
        <end position="234"/>
    </location>
</feature>
<dbReference type="PaxDb" id="6945-B7Q1F3"/>
<dbReference type="STRING" id="6945.B7Q1F3"/>
<dbReference type="InterPro" id="IPR000048">
    <property type="entry name" value="IQ_motif_EF-hand-BS"/>
</dbReference>
<sequence length="563" mass="60422">MESEDEERISRILRMQRQHREQLLHEMSPAASFQAACAGDNNNGGGAVASGAQGAPANRTQHCPHGKHHGPSGNRRLSASEDERGAASLGYDPFPDLLAHSDEGPVRTSAHCKFSEASELLSSELTRSVIDPRSPLTIERVTDTPHSNERGRHVLAIPVRKVSSKRSSASITTPTDVVLPAGMSSTRSFDGSAVSSSMAASTVAAAGTSRLHHHQRSPSDGGLHRSSSFRTPTGRSPYATVATASPRKGQRSSSVSAISCPPPYSPRSQAVGLEVLDRAAVKIQALWRGYRARAHMDKVHKVCQEVRLRRLEECVLDIQSKLTRVNEALLKQQKELEEERKYRTSNNEALNKLLTNMEQLEGHITKMFHQQLVQQQQLSLREKATFKPICNEPQTTESSSSSSSEVTVGNGASTSSSAPKAPSQCAGAPKEEQCPLPPTSQERPECRNGAGFNLSPEQTSLDGTSADDTTCTSMSEGEVRPAEVGPDEICSGKARPSEAHSGVEDAGRADRGTTLQAELGAEENAESACLLALNNRLARLEAVIMKLAVPDPSLLLGSAFTNP</sequence>
<organism>
    <name type="scientific">Ixodes scapularis</name>
    <name type="common">Black-legged tick</name>
    <name type="synonym">Deer tick</name>
    <dbReference type="NCBI Taxonomy" id="6945"/>
    <lineage>
        <taxon>Eukaryota</taxon>
        <taxon>Metazoa</taxon>
        <taxon>Ecdysozoa</taxon>
        <taxon>Arthropoda</taxon>
        <taxon>Chelicerata</taxon>
        <taxon>Arachnida</taxon>
        <taxon>Acari</taxon>
        <taxon>Parasitiformes</taxon>
        <taxon>Ixodida</taxon>
        <taxon>Ixodoidea</taxon>
        <taxon>Ixodidae</taxon>
        <taxon>Ixodinae</taxon>
        <taxon>Ixodes</taxon>
    </lineage>
</organism>
<dbReference type="AlphaFoldDB" id="B7Q1F3"/>
<evidence type="ECO:0000256" key="1">
    <source>
        <dbReference type="SAM" id="MobiDB-lite"/>
    </source>
</evidence>
<dbReference type="CDD" id="cd23767">
    <property type="entry name" value="IQCD"/>
    <property type="match status" value="1"/>
</dbReference>
<name>B7Q1F3_IXOSC</name>
<evidence type="ECO:0000313" key="4">
    <source>
        <dbReference type="Proteomes" id="UP000001555"/>
    </source>
</evidence>
<dbReference type="EMBL" id="ABJB010362213">
    <property type="status" value="NOT_ANNOTATED_CDS"/>
    <property type="molecule type" value="Genomic_DNA"/>
</dbReference>
<accession>B7Q1F3</accession>
<feature type="compositionally biased region" description="Basic and acidic residues" evidence="1">
    <location>
        <begin position="495"/>
        <end position="510"/>
    </location>
</feature>
<dbReference type="SMART" id="SM00015">
    <property type="entry name" value="IQ"/>
    <property type="match status" value="1"/>
</dbReference>
<evidence type="ECO:0000313" key="2">
    <source>
        <dbReference type="EMBL" id="EEC12675.1"/>
    </source>
</evidence>
<protein>
    <submittedName>
        <fullName evidence="2 3">Uncharacterized protein</fullName>
    </submittedName>
</protein>
<reference evidence="2 4" key="1">
    <citation type="submission" date="2008-03" db="EMBL/GenBank/DDBJ databases">
        <title>Annotation of Ixodes scapularis.</title>
        <authorList>
            <consortium name="Ixodes scapularis Genome Project Consortium"/>
            <person name="Caler E."/>
            <person name="Hannick L.I."/>
            <person name="Bidwell S."/>
            <person name="Joardar V."/>
            <person name="Thiagarajan M."/>
            <person name="Amedeo P."/>
            <person name="Galinsky K.J."/>
            <person name="Schobel S."/>
            <person name="Inman J."/>
            <person name="Hostetler J."/>
            <person name="Miller J."/>
            <person name="Hammond M."/>
            <person name="Megy K."/>
            <person name="Lawson D."/>
            <person name="Kodira C."/>
            <person name="Sutton G."/>
            <person name="Meyer J."/>
            <person name="Hill C.A."/>
            <person name="Birren B."/>
            <person name="Nene V."/>
            <person name="Collins F."/>
            <person name="Alarcon-Chaidez F."/>
            <person name="Wikel S."/>
            <person name="Strausberg R."/>
        </authorList>
    </citation>
    <scope>NUCLEOTIDE SEQUENCE [LARGE SCALE GENOMIC DNA]</scope>
    <source>
        <strain evidence="4">Wikel</strain>
        <strain evidence="2">Wikel colony</strain>
    </source>
</reference>
<evidence type="ECO:0000313" key="3">
    <source>
        <dbReference type="EnsemblMetazoa" id="ISCW020513-PA"/>
    </source>
</evidence>
<keyword evidence="5" id="KW-1267">Proteomics identification</keyword>